<evidence type="ECO:0000313" key="4">
    <source>
        <dbReference type="Proteomes" id="UP000029443"/>
    </source>
</evidence>
<keyword evidence="2" id="KW-0732">Signal</keyword>
<evidence type="ECO:0000256" key="2">
    <source>
        <dbReference type="SAM" id="SignalP"/>
    </source>
</evidence>
<dbReference type="EMBL" id="ARXU01000002">
    <property type="protein sequence ID" value="KGD62434.1"/>
    <property type="molecule type" value="Genomic_DNA"/>
</dbReference>
<proteinExistence type="predicted"/>
<feature type="signal peptide" evidence="2">
    <location>
        <begin position="1"/>
        <end position="19"/>
    </location>
</feature>
<accession>A0ABR4WFU1</accession>
<evidence type="ECO:0000256" key="1">
    <source>
        <dbReference type="SAM" id="MobiDB-lite"/>
    </source>
</evidence>
<protein>
    <recommendedName>
        <fullName evidence="5">DUF4124 domain-containing protein</fullName>
    </recommendedName>
</protein>
<feature type="chain" id="PRO_5046343170" description="DUF4124 domain-containing protein" evidence="2">
    <location>
        <begin position="20"/>
        <end position="219"/>
    </location>
</feature>
<feature type="region of interest" description="Disordered" evidence="1">
    <location>
        <begin position="186"/>
        <end position="219"/>
    </location>
</feature>
<evidence type="ECO:0000313" key="3">
    <source>
        <dbReference type="EMBL" id="KGD62434.1"/>
    </source>
</evidence>
<organism evidence="3 4">
    <name type="scientific">Alcanivorax jadensis T9</name>
    <dbReference type="NCBI Taxonomy" id="1177181"/>
    <lineage>
        <taxon>Bacteria</taxon>
        <taxon>Pseudomonadati</taxon>
        <taxon>Pseudomonadota</taxon>
        <taxon>Gammaproteobacteria</taxon>
        <taxon>Oceanospirillales</taxon>
        <taxon>Alcanivoracaceae</taxon>
        <taxon>Alcanivorax</taxon>
    </lineage>
</organism>
<sequence length="219" mass="23651">MLRLIAGIAVLLMTVVLQAEDGIVDEEGASAAQSRIYKQTMPDGSVQFTDKPLSSGAEPVDIRSVNTVEGAKKTVRPVDSELRKSAPPVVSRQEYAGLAVSSPEPGATIRNPVESIPIEVAIKPQLQPGDRLELTHNGQVLEGTSLDRPERGTHQIQARILSAEGEVLIESEIVEIYIHRTTVGDIKRQQQPSNGGDTAIRPGTSQRPVQPLRPYSARP</sequence>
<dbReference type="Proteomes" id="UP000029443">
    <property type="component" value="Unassembled WGS sequence"/>
</dbReference>
<dbReference type="RefSeq" id="WP_035245167.1">
    <property type="nucleotide sequence ID" value="NZ_ARXU01000002.1"/>
</dbReference>
<comment type="caution">
    <text evidence="3">The sequence shown here is derived from an EMBL/GenBank/DDBJ whole genome shotgun (WGS) entry which is preliminary data.</text>
</comment>
<keyword evidence="4" id="KW-1185">Reference proteome</keyword>
<evidence type="ECO:0008006" key="5">
    <source>
        <dbReference type="Google" id="ProtNLM"/>
    </source>
</evidence>
<gene>
    <name evidence="3" type="ORF">T9A_00725</name>
</gene>
<name>A0ABR4WFU1_9GAMM</name>
<reference evidence="3 4" key="1">
    <citation type="submission" date="2012-09" db="EMBL/GenBank/DDBJ databases">
        <title>Genome Sequence of alkane-degrading Bacterium Alcanivorax jadensis T9.</title>
        <authorList>
            <person name="Lai Q."/>
            <person name="Shao Z."/>
        </authorList>
    </citation>
    <scope>NUCLEOTIDE SEQUENCE [LARGE SCALE GENOMIC DNA]</scope>
    <source>
        <strain evidence="3 4">T9</strain>
    </source>
</reference>